<keyword evidence="4" id="KW-1185">Reference proteome</keyword>
<feature type="domain" description="MHD1" evidence="1">
    <location>
        <begin position="553"/>
        <end position="696"/>
    </location>
</feature>
<name>A0AA89B4T9_9ASTE</name>
<protein>
    <recommendedName>
        <fullName evidence="5">Protein unc-13 homolog</fullName>
    </recommendedName>
</protein>
<feature type="domain" description="MHD2" evidence="2">
    <location>
        <begin position="827"/>
        <end position="937"/>
    </location>
</feature>
<dbReference type="InterPro" id="IPR014772">
    <property type="entry name" value="Munc13_dom-2"/>
</dbReference>
<gene>
    <name evidence="3" type="ORF">RJ639_043232</name>
</gene>
<evidence type="ECO:0008006" key="5">
    <source>
        <dbReference type="Google" id="ProtNLM"/>
    </source>
</evidence>
<evidence type="ECO:0000259" key="1">
    <source>
        <dbReference type="PROSITE" id="PS51258"/>
    </source>
</evidence>
<sequence length="993" mass="111078">MPIDTMSYIYRDTTTVSKSRRGSSNLNDDMVIHQSAEFPVLSSGDLPSPFGELGVNLTEAELRETAYEVFAGACRSSGGSRPLTYVSQPDRTVERSFSTQRSMTSAAASKVKKALGLRSVKKGVDSASRDAGSSGKRMSVGEVVRVQMRVSEQADSRVRRALLRIAAGQLGRRIEAIVLPVELLQQFKPSDFPTQREYEACQRRIFKILEAGLLLHPKLPLDKTDTAPQRLRQIISGASERPIGEVVQALRSVVMSLACRSFDGSASEVCHWADGVPLNLRLYQILLEACFDVNDATSVIEEIDDVLELIKKTWVILGIDQMFHNLCFLWILFHRYVATGQVENDLLFAADNMLFEVGKDAKSTKDPAYSKILSSTLSSILGWAETQLMAYHGTFYRGNIDLMQSVLSLGLSAAKIMIEDISQEYRRNRKEVDVLCARVDTYIRSSLRAAFAQASSPFYNLLCFPTLIGYDEREKVKASRKLTKSQINSLPVLSILAQDVSDLAFNEKEIYSPILKRWHPLATGVAVATLHACYGDELKQFVSAITEMTPDALQVLIAADKLEKDLVQMAVEDSVDSDDGGKAIVQEMTPYEAEGVIAKLVKTWIRTRIDTLKEWIDRNLQQEIWNPRANKDRFGPSAVEVLRIIDETLEAFFLLPIPTHTVLLSDLMSGLDRCLQHYISKAKSGCGSRTTFMPIMPALTRCTTGSRFGVFKKREKSHMVQRRKPQVGTVDGDNSFGIPQLCVRINTLHHIRKDLEVFEKRTMTHLRNTGSTHLDDVVNGLGYWFEQSAASCVEGIKQLCEATAYKVVFHDLSHVLWDGLYVGEVSSARIEPFLQELEQNLEVISATVHDRVRTRVITDVMKASFDGFLLVLLAGGPSRVFTLPDSTTIDEDFKFLMDLFWSDGDGLPTDLIDKFSTTVKRVLPLFHTSTESLIEQLRHAMLDGYGASKLTLPTTSGQWSPTEPSTLLRVLCYRNDKLATKFLKKAYNLPKKL</sequence>
<dbReference type="PANTHER" id="PTHR31280">
    <property type="entry name" value="PROTEIN UNC-13 HOMOLOG"/>
    <property type="match status" value="1"/>
</dbReference>
<dbReference type="InterPro" id="IPR057984">
    <property type="entry name" value="PATROL1_C"/>
</dbReference>
<dbReference type="Proteomes" id="UP001188597">
    <property type="component" value="Unassembled WGS sequence"/>
</dbReference>
<evidence type="ECO:0000259" key="2">
    <source>
        <dbReference type="PROSITE" id="PS51259"/>
    </source>
</evidence>
<organism evidence="3 4">
    <name type="scientific">Escallonia herrerae</name>
    <dbReference type="NCBI Taxonomy" id="1293975"/>
    <lineage>
        <taxon>Eukaryota</taxon>
        <taxon>Viridiplantae</taxon>
        <taxon>Streptophyta</taxon>
        <taxon>Embryophyta</taxon>
        <taxon>Tracheophyta</taxon>
        <taxon>Spermatophyta</taxon>
        <taxon>Magnoliopsida</taxon>
        <taxon>eudicotyledons</taxon>
        <taxon>Gunneridae</taxon>
        <taxon>Pentapetalae</taxon>
        <taxon>asterids</taxon>
        <taxon>campanulids</taxon>
        <taxon>Escalloniales</taxon>
        <taxon>Escalloniaceae</taxon>
        <taxon>Escallonia</taxon>
    </lineage>
</organism>
<evidence type="ECO:0000313" key="4">
    <source>
        <dbReference type="Proteomes" id="UP001188597"/>
    </source>
</evidence>
<comment type="caution">
    <text evidence="3">The sequence shown here is derived from an EMBL/GenBank/DDBJ whole genome shotgun (WGS) entry which is preliminary data.</text>
</comment>
<dbReference type="Pfam" id="PF25761">
    <property type="entry name" value="TPR_PATROL1"/>
    <property type="match status" value="1"/>
</dbReference>
<proteinExistence type="predicted"/>
<dbReference type="InterPro" id="IPR014770">
    <property type="entry name" value="Munc13_1"/>
</dbReference>
<dbReference type="PANTHER" id="PTHR31280:SF16">
    <property type="entry name" value="GLS PROTEIN (DUF810)"/>
    <property type="match status" value="1"/>
</dbReference>
<dbReference type="InterPro" id="IPR008528">
    <property type="entry name" value="unc-13_homologue"/>
</dbReference>
<dbReference type="Gene3D" id="1.10.357.50">
    <property type="match status" value="1"/>
</dbReference>
<dbReference type="EMBL" id="JAVXUP010000575">
    <property type="protein sequence ID" value="KAK3024917.1"/>
    <property type="molecule type" value="Genomic_DNA"/>
</dbReference>
<evidence type="ECO:0000313" key="3">
    <source>
        <dbReference type="EMBL" id="KAK3024917.1"/>
    </source>
</evidence>
<dbReference type="AlphaFoldDB" id="A0AA89B4T9"/>
<dbReference type="PROSITE" id="PS51258">
    <property type="entry name" value="MHD1"/>
    <property type="match status" value="1"/>
</dbReference>
<accession>A0AA89B4T9</accession>
<dbReference type="PROSITE" id="PS51259">
    <property type="entry name" value="MHD2"/>
    <property type="match status" value="1"/>
</dbReference>
<reference evidence="3" key="1">
    <citation type="submission" date="2022-12" db="EMBL/GenBank/DDBJ databases">
        <title>Draft genome assemblies for two species of Escallonia (Escalloniales).</title>
        <authorList>
            <person name="Chanderbali A."/>
            <person name="Dervinis C."/>
            <person name="Anghel I."/>
            <person name="Soltis D."/>
            <person name="Soltis P."/>
            <person name="Zapata F."/>
        </authorList>
    </citation>
    <scope>NUCLEOTIDE SEQUENCE</scope>
    <source>
        <strain evidence="3">UCBG64.0493</strain>
        <tissue evidence="3">Leaf</tissue>
    </source>
</reference>